<dbReference type="Pfam" id="PF12698">
    <property type="entry name" value="ABC2_membrane_3"/>
    <property type="match status" value="1"/>
</dbReference>
<feature type="transmembrane region" description="Helical" evidence="5">
    <location>
        <begin position="265"/>
        <end position="285"/>
    </location>
</feature>
<evidence type="ECO:0000256" key="5">
    <source>
        <dbReference type="SAM" id="Phobius"/>
    </source>
</evidence>
<feature type="transmembrane region" description="Helical" evidence="5">
    <location>
        <begin position="344"/>
        <end position="367"/>
    </location>
</feature>
<dbReference type="GO" id="GO:0016020">
    <property type="term" value="C:membrane"/>
    <property type="evidence" value="ECO:0007669"/>
    <property type="project" value="UniProtKB-SubCell"/>
</dbReference>
<dbReference type="PANTHER" id="PTHR43471:SF3">
    <property type="entry name" value="ABC TRANSPORTER PERMEASE PROTEIN NATB"/>
    <property type="match status" value="1"/>
</dbReference>
<sequence length="380" mass="41902">MKSVFITVWLKEMTDALRDKRSLMAAMSYAFFGPIMMAVAFMMVIKDAVSERDVYVHIDGAQYAPALVDFLGDRRIFAGDEENAAREIYLEIPENYEENLASAKPVYITVRSDYSERSDGSYRSRVESALREYNNTIVSHRLTLRGISTDVISPIRIDKQDTATKEARAAMILGTVMVFVLMAIFFSGMNVAIDGSAGERERNSLEFLLAQPVATHWLVMAKAAAAGTFALFGGVLSILLIPLVFIFVPLEKLGIDFSMSMLDQLGIILVLIPLAAFASILQLFVSFRAKSFKEAQTYISLVMFIPVAVIFAVEFTRFEHPALSVLPVTSQHQVLLATIGGQEINWLMVLGGAGVTVVVTALLVAVVTKMLRSEKVVFGL</sequence>
<evidence type="ECO:0000256" key="4">
    <source>
        <dbReference type="ARBA" id="ARBA00023136"/>
    </source>
</evidence>
<keyword evidence="4 5" id="KW-0472">Membrane</keyword>
<dbReference type="InterPro" id="IPR013525">
    <property type="entry name" value="ABC2_TM"/>
</dbReference>
<evidence type="ECO:0000256" key="1">
    <source>
        <dbReference type="ARBA" id="ARBA00004141"/>
    </source>
</evidence>
<comment type="caution">
    <text evidence="7">The sequence shown here is derived from an EMBL/GenBank/DDBJ whole genome shotgun (WGS) entry which is preliminary data.</text>
</comment>
<dbReference type="GO" id="GO:0140359">
    <property type="term" value="F:ABC-type transporter activity"/>
    <property type="evidence" value="ECO:0007669"/>
    <property type="project" value="InterPro"/>
</dbReference>
<comment type="subcellular location">
    <subcellularLocation>
        <location evidence="1">Membrane</location>
        <topology evidence="1">Multi-pass membrane protein</topology>
    </subcellularLocation>
</comment>
<keyword evidence="8" id="KW-1185">Reference proteome</keyword>
<dbReference type="Proteomes" id="UP000288395">
    <property type="component" value="Unassembled WGS sequence"/>
</dbReference>
<keyword evidence="3 5" id="KW-1133">Transmembrane helix</keyword>
<reference evidence="8" key="1">
    <citation type="journal article" date="2018" name="Front. Microbiol.">
        <title>Genome-Based Analysis Reveals the Taxonomy and Diversity of the Family Idiomarinaceae.</title>
        <authorList>
            <person name="Liu Y."/>
            <person name="Lai Q."/>
            <person name="Shao Z."/>
        </authorList>
    </citation>
    <scope>NUCLEOTIDE SEQUENCE [LARGE SCALE GENOMIC DNA]</scope>
    <source>
        <strain evidence="8">GBPy7</strain>
    </source>
</reference>
<gene>
    <name evidence="7" type="ORF">CWE08_02785</name>
</gene>
<name>A0A432W304_9GAMM</name>
<dbReference type="OrthoDB" id="5486437at2"/>
<dbReference type="RefSeq" id="WP_126765359.1">
    <property type="nucleotide sequence ID" value="NZ_PIPJ01000001.1"/>
</dbReference>
<feature type="transmembrane region" description="Helical" evidence="5">
    <location>
        <begin position="297"/>
        <end position="318"/>
    </location>
</feature>
<keyword evidence="2 5" id="KW-0812">Transmembrane</keyword>
<feature type="transmembrane region" description="Helical" evidence="5">
    <location>
        <begin position="169"/>
        <end position="193"/>
    </location>
</feature>
<feature type="domain" description="ABC-2 type transporter transmembrane" evidence="6">
    <location>
        <begin position="30"/>
        <end position="350"/>
    </location>
</feature>
<evidence type="ECO:0000313" key="7">
    <source>
        <dbReference type="EMBL" id="RUO23588.1"/>
    </source>
</evidence>
<protein>
    <submittedName>
        <fullName evidence="7">ABC transporter permease</fullName>
    </submittedName>
</protein>
<organism evidence="7 8">
    <name type="scientific">Aliidiomarina iranensis</name>
    <dbReference type="NCBI Taxonomy" id="1434071"/>
    <lineage>
        <taxon>Bacteria</taxon>
        <taxon>Pseudomonadati</taxon>
        <taxon>Pseudomonadota</taxon>
        <taxon>Gammaproteobacteria</taxon>
        <taxon>Alteromonadales</taxon>
        <taxon>Idiomarinaceae</taxon>
        <taxon>Aliidiomarina</taxon>
    </lineage>
</organism>
<feature type="transmembrane region" description="Helical" evidence="5">
    <location>
        <begin position="23"/>
        <end position="45"/>
    </location>
</feature>
<proteinExistence type="predicted"/>
<accession>A0A432W304</accession>
<evidence type="ECO:0000313" key="8">
    <source>
        <dbReference type="Proteomes" id="UP000288395"/>
    </source>
</evidence>
<evidence type="ECO:0000259" key="6">
    <source>
        <dbReference type="Pfam" id="PF12698"/>
    </source>
</evidence>
<feature type="transmembrane region" description="Helical" evidence="5">
    <location>
        <begin position="228"/>
        <end position="250"/>
    </location>
</feature>
<dbReference type="AlphaFoldDB" id="A0A432W304"/>
<evidence type="ECO:0000256" key="2">
    <source>
        <dbReference type="ARBA" id="ARBA00022692"/>
    </source>
</evidence>
<dbReference type="PANTHER" id="PTHR43471">
    <property type="entry name" value="ABC TRANSPORTER PERMEASE"/>
    <property type="match status" value="1"/>
</dbReference>
<evidence type="ECO:0000256" key="3">
    <source>
        <dbReference type="ARBA" id="ARBA00022989"/>
    </source>
</evidence>
<dbReference type="EMBL" id="PIPJ01000001">
    <property type="protein sequence ID" value="RUO23588.1"/>
    <property type="molecule type" value="Genomic_DNA"/>
</dbReference>